<accession>A0A1L9V8M9</accession>
<keyword evidence="1" id="KW-1133">Transmembrane helix</keyword>
<feature type="transmembrane region" description="Helical" evidence="1">
    <location>
        <begin position="100"/>
        <end position="120"/>
    </location>
</feature>
<dbReference type="EMBL" id="KV878912">
    <property type="protein sequence ID" value="OJJ80270.1"/>
    <property type="molecule type" value="Genomic_DNA"/>
</dbReference>
<keyword evidence="1" id="KW-0472">Membrane</keyword>
<feature type="transmembrane region" description="Helical" evidence="1">
    <location>
        <begin position="41"/>
        <end position="61"/>
    </location>
</feature>
<proteinExistence type="predicted"/>
<dbReference type="VEuPathDB" id="FungiDB:ASPGLDRAFT_891496"/>
<gene>
    <name evidence="2" type="ORF">ASPGLDRAFT_891496</name>
</gene>
<evidence type="ECO:0000313" key="3">
    <source>
        <dbReference type="Proteomes" id="UP000184300"/>
    </source>
</evidence>
<protein>
    <submittedName>
        <fullName evidence="2">Uncharacterized protein</fullName>
    </submittedName>
</protein>
<keyword evidence="3" id="KW-1185">Reference proteome</keyword>
<keyword evidence="1" id="KW-0812">Transmembrane</keyword>
<reference evidence="3" key="1">
    <citation type="journal article" date="2017" name="Genome Biol.">
        <title>Comparative genomics reveals high biological diversity and specific adaptations in the industrially and medically important fungal genus Aspergillus.</title>
        <authorList>
            <person name="de Vries R.P."/>
            <person name="Riley R."/>
            <person name="Wiebenga A."/>
            <person name="Aguilar-Osorio G."/>
            <person name="Amillis S."/>
            <person name="Uchima C.A."/>
            <person name="Anderluh G."/>
            <person name="Asadollahi M."/>
            <person name="Askin M."/>
            <person name="Barry K."/>
            <person name="Battaglia E."/>
            <person name="Bayram O."/>
            <person name="Benocci T."/>
            <person name="Braus-Stromeyer S.A."/>
            <person name="Caldana C."/>
            <person name="Canovas D."/>
            <person name="Cerqueira G.C."/>
            <person name="Chen F."/>
            <person name="Chen W."/>
            <person name="Choi C."/>
            <person name="Clum A."/>
            <person name="Dos Santos R.A."/>
            <person name="Damasio A.R."/>
            <person name="Diallinas G."/>
            <person name="Emri T."/>
            <person name="Fekete E."/>
            <person name="Flipphi M."/>
            <person name="Freyberg S."/>
            <person name="Gallo A."/>
            <person name="Gournas C."/>
            <person name="Habgood R."/>
            <person name="Hainaut M."/>
            <person name="Harispe M.L."/>
            <person name="Henrissat B."/>
            <person name="Hilden K.S."/>
            <person name="Hope R."/>
            <person name="Hossain A."/>
            <person name="Karabika E."/>
            <person name="Karaffa L."/>
            <person name="Karanyi Z."/>
            <person name="Krasevec N."/>
            <person name="Kuo A."/>
            <person name="Kusch H."/>
            <person name="LaButti K."/>
            <person name="Lagendijk E.L."/>
            <person name="Lapidus A."/>
            <person name="Levasseur A."/>
            <person name="Lindquist E."/>
            <person name="Lipzen A."/>
            <person name="Logrieco A.F."/>
            <person name="MacCabe A."/>
            <person name="Maekelae M.R."/>
            <person name="Malavazi I."/>
            <person name="Melin P."/>
            <person name="Meyer V."/>
            <person name="Mielnichuk N."/>
            <person name="Miskei M."/>
            <person name="Molnar A.P."/>
            <person name="Mule G."/>
            <person name="Ngan C.Y."/>
            <person name="Orejas M."/>
            <person name="Orosz E."/>
            <person name="Ouedraogo J.P."/>
            <person name="Overkamp K.M."/>
            <person name="Park H.-S."/>
            <person name="Perrone G."/>
            <person name="Piumi F."/>
            <person name="Punt P.J."/>
            <person name="Ram A.F."/>
            <person name="Ramon A."/>
            <person name="Rauscher S."/>
            <person name="Record E."/>
            <person name="Riano-Pachon D.M."/>
            <person name="Robert V."/>
            <person name="Roehrig J."/>
            <person name="Ruller R."/>
            <person name="Salamov A."/>
            <person name="Salih N.S."/>
            <person name="Samson R.A."/>
            <person name="Sandor E."/>
            <person name="Sanguinetti M."/>
            <person name="Schuetze T."/>
            <person name="Sepcic K."/>
            <person name="Shelest E."/>
            <person name="Sherlock G."/>
            <person name="Sophianopoulou V."/>
            <person name="Squina F.M."/>
            <person name="Sun H."/>
            <person name="Susca A."/>
            <person name="Todd R.B."/>
            <person name="Tsang A."/>
            <person name="Unkles S.E."/>
            <person name="van de Wiele N."/>
            <person name="van Rossen-Uffink D."/>
            <person name="Oliveira J.V."/>
            <person name="Vesth T.C."/>
            <person name="Visser J."/>
            <person name="Yu J.-H."/>
            <person name="Zhou M."/>
            <person name="Andersen M.R."/>
            <person name="Archer D.B."/>
            <person name="Baker S.E."/>
            <person name="Benoit I."/>
            <person name="Brakhage A.A."/>
            <person name="Braus G.H."/>
            <person name="Fischer R."/>
            <person name="Frisvad J.C."/>
            <person name="Goldman G.H."/>
            <person name="Houbraken J."/>
            <person name="Oakley B."/>
            <person name="Pocsi I."/>
            <person name="Scazzocchio C."/>
            <person name="Seiboth B."/>
            <person name="vanKuyk P.A."/>
            <person name="Wortman J."/>
            <person name="Dyer P.S."/>
            <person name="Grigoriev I.V."/>
        </authorList>
    </citation>
    <scope>NUCLEOTIDE SEQUENCE [LARGE SCALE GENOMIC DNA]</scope>
    <source>
        <strain evidence="3">CBS 516.65</strain>
    </source>
</reference>
<dbReference type="RefSeq" id="XP_022396968.1">
    <property type="nucleotide sequence ID" value="XM_022550457.1"/>
</dbReference>
<evidence type="ECO:0000313" key="2">
    <source>
        <dbReference type="EMBL" id="OJJ80270.1"/>
    </source>
</evidence>
<dbReference type="AlphaFoldDB" id="A0A1L9V8M9"/>
<sequence length="127" mass="14549">MWRNGLIAFLSISFSYMVDLLTMGTWFCLACWFWTFLSVVYFESWIVSWSVSAACACEWCLVSRAFGSGFSVFFVRVWLREVCLFCLDLVLGLGKKDLPSLFYAFGFMFIVYCLLSIGFGKGKGSYI</sequence>
<name>A0A1L9V8M9_ASPGL</name>
<organism evidence="2 3">
    <name type="scientific">Aspergillus glaucus CBS 516.65</name>
    <dbReference type="NCBI Taxonomy" id="1160497"/>
    <lineage>
        <taxon>Eukaryota</taxon>
        <taxon>Fungi</taxon>
        <taxon>Dikarya</taxon>
        <taxon>Ascomycota</taxon>
        <taxon>Pezizomycotina</taxon>
        <taxon>Eurotiomycetes</taxon>
        <taxon>Eurotiomycetidae</taxon>
        <taxon>Eurotiales</taxon>
        <taxon>Aspergillaceae</taxon>
        <taxon>Aspergillus</taxon>
        <taxon>Aspergillus subgen. Aspergillus</taxon>
    </lineage>
</organism>
<feature type="transmembrane region" description="Helical" evidence="1">
    <location>
        <begin position="7"/>
        <end position="35"/>
    </location>
</feature>
<dbReference type="Proteomes" id="UP000184300">
    <property type="component" value="Unassembled WGS sequence"/>
</dbReference>
<dbReference type="GeneID" id="34466717"/>
<evidence type="ECO:0000256" key="1">
    <source>
        <dbReference type="SAM" id="Phobius"/>
    </source>
</evidence>